<evidence type="ECO:0000256" key="3">
    <source>
        <dbReference type="ARBA" id="ARBA00023125"/>
    </source>
</evidence>
<dbReference type="EMBL" id="JBDPZD010000003">
    <property type="protein sequence ID" value="MEO3692441.1"/>
    <property type="molecule type" value="Genomic_DNA"/>
</dbReference>
<gene>
    <name evidence="6" type="ORF">ABDJ85_13255</name>
</gene>
<dbReference type="PROSITE" id="PS50931">
    <property type="entry name" value="HTH_LYSR"/>
    <property type="match status" value="1"/>
</dbReference>
<proteinExistence type="inferred from homology"/>
<keyword evidence="7" id="KW-1185">Reference proteome</keyword>
<name>A0ABV0G3Y1_9BURK</name>
<dbReference type="RefSeq" id="WP_347705258.1">
    <property type="nucleotide sequence ID" value="NZ_JBDPZD010000003.1"/>
</dbReference>
<keyword evidence="2" id="KW-0805">Transcription regulation</keyword>
<dbReference type="CDD" id="cd08422">
    <property type="entry name" value="PBP2_CrgA_like"/>
    <property type="match status" value="1"/>
</dbReference>
<feature type="domain" description="HTH lysR-type" evidence="5">
    <location>
        <begin position="1"/>
        <end position="58"/>
    </location>
</feature>
<dbReference type="SUPFAM" id="SSF46785">
    <property type="entry name" value="Winged helix' DNA-binding domain"/>
    <property type="match status" value="1"/>
</dbReference>
<dbReference type="Pfam" id="PF03466">
    <property type="entry name" value="LysR_substrate"/>
    <property type="match status" value="1"/>
</dbReference>
<protein>
    <submittedName>
        <fullName evidence="6">LysR family transcriptional regulator</fullName>
    </submittedName>
</protein>
<dbReference type="InterPro" id="IPR036390">
    <property type="entry name" value="WH_DNA-bd_sf"/>
</dbReference>
<evidence type="ECO:0000256" key="2">
    <source>
        <dbReference type="ARBA" id="ARBA00023015"/>
    </source>
</evidence>
<dbReference type="InterPro" id="IPR058163">
    <property type="entry name" value="LysR-type_TF_proteobact-type"/>
</dbReference>
<dbReference type="Gene3D" id="1.10.10.10">
    <property type="entry name" value="Winged helix-like DNA-binding domain superfamily/Winged helix DNA-binding domain"/>
    <property type="match status" value="1"/>
</dbReference>
<evidence type="ECO:0000313" key="6">
    <source>
        <dbReference type="EMBL" id="MEO3692441.1"/>
    </source>
</evidence>
<dbReference type="Pfam" id="PF00126">
    <property type="entry name" value="HTH_1"/>
    <property type="match status" value="1"/>
</dbReference>
<reference evidence="6 7" key="1">
    <citation type="submission" date="2024-05" db="EMBL/GenBank/DDBJ databases">
        <title>Roseateles sp. DJS-2-20 16S ribosomal RNA gene Genome sequencing and assembly.</title>
        <authorList>
            <person name="Woo H."/>
        </authorList>
    </citation>
    <scope>NUCLEOTIDE SEQUENCE [LARGE SCALE GENOMIC DNA]</scope>
    <source>
        <strain evidence="6 7">DJS-2-20</strain>
    </source>
</reference>
<dbReference type="InterPro" id="IPR005119">
    <property type="entry name" value="LysR_subst-bd"/>
</dbReference>
<keyword evidence="3" id="KW-0238">DNA-binding</keyword>
<dbReference type="Gene3D" id="3.40.190.290">
    <property type="match status" value="1"/>
</dbReference>
<sequence>MKVDDLLLLAEVHRQGSLSAGARVLDLPKATLSRRLTALETSVGARLFVPGAKRLTLTELGHELAERALRHHDDISETRQWLASRDATPRGRLRVAMGSEFAMLVLSDALASFVQRYPEVELDIDCTPRWVDLLNEPYDLTLRFGAVTEPELVARPFITMHKGLFASPDYLARHGAPSTPDDLAAHRFVVYTPMARKGQHRLHHGTQTASFTMQGPLHCNSMGLAVALTRAGSGIGTLPSAMARQDVASGALVPLLPEWQFAPTEVSIVTASRRLMPSKIRAFIDHLFEEVPAGMVEALKTPSRLVGD</sequence>
<evidence type="ECO:0000256" key="1">
    <source>
        <dbReference type="ARBA" id="ARBA00009437"/>
    </source>
</evidence>
<evidence type="ECO:0000259" key="5">
    <source>
        <dbReference type="PROSITE" id="PS50931"/>
    </source>
</evidence>
<evidence type="ECO:0000313" key="7">
    <source>
        <dbReference type="Proteomes" id="UP001495147"/>
    </source>
</evidence>
<organism evidence="6 7">
    <name type="scientific">Roseateles paludis</name>
    <dbReference type="NCBI Taxonomy" id="3145238"/>
    <lineage>
        <taxon>Bacteria</taxon>
        <taxon>Pseudomonadati</taxon>
        <taxon>Pseudomonadota</taxon>
        <taxon>Betaproteobacteria</taxon>
        <taxon>Burkholderiales</taxon>
        <taxon>Sphaerotilaceae</taxon>
        <taxon>Roseateles</taxon>
    </lineage>
</organism>
<keyword evidence="4" id="KW-0804">Transcription</keyword>
<dbReference type="SUPFAM" id="SSF53850">
    <property type="entry name" value="Periplasmic binding protein-like II"/>
    <property type="match status" value="1"/>
</dbReference>
<dbReference type="InterPro" id="IPR036388">
    <property type="entry name" value="WH-like_DNA-bd_sf"/>
</dbReference>
<evidence type="ECO:0000256" key="4">
    <source>
        <dbReference type="ARBA" id="ARBA00023163"/>
    </source>
</evidence>
<dbReference type="PANTHER" id="PTHR30537">
    <property type="entry name" value="HTH-TYPE TRANSCRIPTIONAL REGULATOR"/>
    <property type="match status" value="1"/>
</dbReference>
<dbReference type="Proteomes" id="UP001495147">
    <property type="component" value="Unassembled WGS sequence"/>
</dbReference>
<accession>A0ABV0G3Y1</accession>
<comment type="similarity">
    <text evidence="1">Belongs to the LysR transcriptional regulatory family.</text>
</comment>
<dbReference type="PANTHER" id="PTHR30537:SF5">
    <property type="entry name" value="HTH-TYPE TRANSCRIPTIONAL ACTIVATOR TTDR-RELATED"/>
    <property type="match status" value="1"/>
</dbReference>
<dbReference type="InterPro" id="IPR000847">
    <property type="entry name" value="LysR_HTH_N"/>
</dbReference>
<comment type="caution">
    <text evidence="6">The sequence shown here is derived from an EMBL/GenBank/DDBJ whole genome shotgun (WGS) entry which is preliminary data.</text>
</comment>